<feature type="region of interest" description="Disordered" evidence="1">
    <location>
        <begin position="280"/>
        <end position="367"/>
    </location>
</feature>
<feature type="domain" description="PPM-type phosphatase" evidence="2">
    <location>
        <begin position="33"/>
        <end position="249"/>
    </location>
</feature>
<dbReference type="Proteomes" id="UP001138802">
    <property type="component" value="Unassembled WGS sequence"/>
</dbReference>
<accession>A0A9X1B7P5</accession>
<dbReference type="AlphaFoldDB" id="A0A9X1B7P5"/>
<dbReference type="InterPro" id="IPR036457">
    <property type="entry name" value="PPM-type-like_dom_sf"/>
</dbReference>
<protein>
    <recommendedName>
        <fullName evidence="2">PPM-type phosphatase domain-containing protein</fullName>
    </recommendedName>
</protein>
<reference evidence="3 4" key="1">
    <citation type="journal article" date="2020" name="Microorganisms">
        <title>Osmotic Adaptation and Compatible Solute Biosynthesis of Phototrophic Bacteria as Revealed from Genome Analyses.</title>
        <authorList>
            <person name="Imhoff J.F."/>
            <person name="Rahn T."/>
            <person name="Kunzel S."/>
            <person name="Keller A."/>
            <person name="Neulinger S.C."/>
        </authorList>
    </citation>
    <scope>NUCLEOTIDE SEQUENCE [LARGE SCALE GENOMIC DNA]</scope>
    <source>
        <strain evidence="3 4">DSM 21303</strain>
    </source>
</reference>
<name>A0A9X1B7P5_9GAMM</name>
<keyword evidence="4" id="KW-1185">Reference proteome</keyword>
<dbReference type="EMBL" id="NRSD01000003">
    <property type="protein sequence ID" value="MBK1643907.1"/>
    <property type="molecule type" value="Genomic_DNA"/>
</dbReference>
<evidence type="ECO:0000313" key="3">
    <source>
        <dbReference type="EMBL" id="MBK1643907.1"/>
    </source>
</evidence>
<feature type="compositionally biased region" description="Polar residues" evidence="1">
    <location>
        <begin position="356"/>
        <end position="367"/>
    </location>
</feature>
<dbReference type="PROSITE" id="PS51746">
    <property type="entry name" value="PPM_2"/>
    <property type="match status" value="1"/>
</dbReference>
<dbReference type="Gene3D" id="3.60.40.10">
    <property type="entry name" value="PPM-type phosphatase domain"/>
    <property type="match status" value="1"/>
</dbReference>
<dbReference type="SMART" id="SM00331">
    <property type="entry name" value="PP2C_SIG"/>
    <property type="match status" value="1"/>
</dbReference>
<evidence type="ECO:0000313" key="4">
    <source>
        <dbReference type="Proteomes" id="UP001138802"/>
    </source>
</evidence>
<evidence type="ECO:0000259" key="2">
    <source>
        <dbReference type="PROSITE" id="PS51746"/>
    </source>
</evidence>
<proteinExistence type="predicted"/>
<dbReference type="SUPFAM" id="SSF81606">
    <property type="entry name" value="PP2C-like"/>
    <property type="match status" value="1"/>
</dbReference>
<gene>
    <name evidence="3" type="ORF">CKO25_04385</name>
</gene>
<feature type="compositionally biased region" description="Low complexity" evidence="1">
    <location>
        <begin position="313"/>
        <end position="332"/>
    </location>
</feature>
<dbReference type="Pfam" id="PF13672">
    <property type="entry name" value="PP2C_2"/>
    <property type="match status" value="1"/>
</dbReference>
<evidence type="ECO:0000256" key="1">
    <source>
        <dbReference type="SAM" id="MobiDB-lite"/>
    </source>
</evidence>
<dbReference type="InterPro" id="IPR001932">
    <property type="entry name" value="PPM-type_phosphatase-like_dom"/>
</dbReference>
<comment type="caution">
    <text evidence="3">The sequence shown here is derived from an EMBL/GenBank/DDBJ whole genome shotgun (WGS) entry which is preliminary data.</text>
</comment>
<feature type="compositionally biased region" description="Basic residues" evidence="1">
    <location>
        <begin position="290"/>
        <end position="299"/>
    </location>
</feature>
<dbReference type="SMART" id="SM00332">
    <property type="entry name" value="PP2Cc"/>
    <property type="match status" value="1"/>
</dbReference>
<organism evidence="3 4">
    <name type="scientific">Thiocapsa imhoffii</name>
    <dbReference type="NCBI Taxonomy" id="382777"/>
    <lineage>
        <taxon>Bacteria</taxon>
        <taxon>Pseudomonadati</taxon>
        <taxon>Pseudomonadota</taxon>
        <taxon>Gammaproteobacteria</taxon>
        <taxon>Chromatiales</taxon>
        <taxon>Chromatiaceae</taxon>
        <taxon>Thiocapsa</taxon>
    </lineage>
</organism>
<sequence length="367" mass="38876">MFMSRPFAVVKEFLESCLAHAPDRSADAAIPEWFAMRTHQGNVRSENQDRAVMARWQDDGQTAWVLAVADGIGGGSEGGAAAATALSAFIADLLEFSDVSLPTHVERASRRANQTVHERWRGKEGSTLSAVGVRGEQRAWVNVGDSRIYGIDAQGGVSQLTQDDSLPLGRGLVQFIGIGQGLVPHVGLISPTHHLALITTDGVHQYVDLLLPALARTAQRNSSALVDRMVHIALWCGGEDNATTAVGLLDSSQEGSQAACDVWTPGQHHRLVLGCLDAPNATASVSGSRKSTKPRRTTPKRGNSPAASRSKSEPATVASTTTSPPPSDSEAPPNDPSTHPDKRPDLQVTLEPITPGQDSPSSKQSDS</sequence>